<dbReference type="PANTHER" id="PTHR40866">
    <property type="entry name" value="BED-TYPE DOMAIN-CONTAINING PROTEIN"/>
    <property type="match status" value="1"/>
</dbReference>
<dbReference type="PANTHER" id="PTHR40866:SF1">
    <property type="entry name" value="BED-TYPE DOMAIN-CONTAINING PROTEIN"/>
    <property type="match status" value="1"/>
</dbReference>
<name>A0A6G0RVZ1_9STRA</name>
<protein>
    <submittedName>
        <fullName evidence="2">Uncharacterized protein</fullName>
    </submittedName>
</protein>
<feature type="region of interest" description="Disordered" evidence="1">
    <location>
        <begin position="108"/>
        <end position="130"/>
    </location>
</feature>
<accession>A0A6G0RVZ1</accession>
<dbReference type="AlphaFoldDB" id="A0A6G0RVZ1"/>
<dbReference type="Proteomes" id="UP000486351">
    <property type="component" value="Unassembled WGS sequence"/>
</dbReference>
<evidence type="ECO:0000256" key="1">
    <source>
        <dbReference type="SAM" id="MobiDB-lite"/>
    </source>
</evidence>
<reference evidence="2 3" key="1">
    <citation type="submission" date="2018-09" db="EMBL/GenBank/DDBJ databases">
        <title>Genomic investigation of the strawberry pathogen Phytophthora fragariae indicates pathogenicity is determined by transcriptional variation in three key races.</title>
        <authorList>
            <person name="Adams T.M."/>
            <person name="Armitage A.D."/>
            <person name="Sobczyk M.K."/>
            <person name="Bates H.J."/>
            <person name="Dunwell J.M."/>
            <person name="Nellist C.F."/>
            <person name="Harrison R.J."/>
        </authorList>
    </citation>
    <scope>NUCLEOTIDE SEQUENCE [LARGE SCALE GENOMIC DNA]</scope>
    <source>
        <strain evidence="2 3">NOV-77</strain>
    </source>
</reference>
<evidence type="ECO:0000313" key="2">
    <source>
        <dbReference type="EMBL" id="KAE9342793.1"/>
    </source>
</evidence>
<comment type="caution">
    <text evidence="2">The sequence shown here is derived from an EMBL/GenBank/DDBJ whole genome shotgun (WGS) entry which is preliminary data.</text>
</comment>
<evidence type="ECO:0000313" key="3">
    <source>
        <dbReference type="Proteomes" id="UP000486351"/>
    </source>
</evidence>
<sequence>MLQVEDPALMPSPAQVTRVKSLRKNELSIFQSVRMALQDECTSLADVRAIFDEVVAELPEKAHHLGTNAAIVKFRHFKDATVKIQQGNQGELLAVELKAVGKLVASPTELNADDEVEDPGFAGAHSNGAG</sequence>
<dbReference type="EMBL" id="QXFY01000493">
    <property type="protein sequence ID" value="KAE9342793.1"/>
    <property type="molecule type" value="Genomic_DNA"/>
</dbReference>
<organism evidence="2 3">
    <name type="scientific">Phytophthora fragariae</name>
    <dbReference type="NCBI Taxonomy" id="53985"/>
    <lineage>
        <taxon>Eukaryota</taxon>
        <taxon>Sar</taxon>
        <taxon>Stramenopiles</taxon>
        <taxon>Oomycota</taxon>
        <taxon>Peronosporomycetes</taxon>
        <taxon>Peronosporales</taxon>
        <taxon>Peronosporaceae</taxon>
        <taxon>Phytophthora</taxon>
    </lineage>
</organism>
<gene>
    <name evidence="2" type="ORF">PF008_g9995</name>
</gene>
<proteinExistence type="predicted"/>